<evidence type="ECO:0000256" key="10">
    <source>
        <dbReference type="ARBA" id="ARBA00022777"/>
    </source>
</evidence>
<evidence type="ECO:0000256" key="16">
    <source>
        <dbReference type="ARBA" id="ARBA00047899"/>
    </source>
</evidence>
<feature type="compositionally biased region" description="Low complexity" evidence="19">
    <location>
        <begin position="322"/>
        <end position="345"/>
    </location>
</feature>
<reference evidence="23 24" key="1">
    <citation type="submission" date="2023-01" db="EMBL/GenBank/DDBJ databases">
        <authorList>
            <person name="Kreplak J."/>
        </authorList>
    </citation>
    <scope>NUCLEOTIDE SEQUENCE [LARGE SCALE GENOMIC DNA]</scope>
</reference>
<evidence type="ECO:0000256" key="15">
    <source>
        <dbReference type="ARBA" id="ARBA00023180"/>
    </source>
</evidence>
<dbReference type="GO" id="GO:0004674">
    <property type="term" value="F:protein serine/threonine kinase activity"/>
    <property type="evidence" value="ECO:0007669"/>
    <property type="project" value="UniProtKB-KW"/>
</dbReference>
<dbReference type="InterPro" id="IPR011009">
    <property type="entry name" value="Kinase-like_dom_sf"/>
</dbReference>
<evidence type="ECO:0000256" key="19">
    <source>
        <dbReference type="SAM" id="MobiDB-lite"/>
    </source>
</evidence>
<dbReference type="CDD" id="cd14066">
    <property type="entry name" value="STKc_IRAK"/>
    <property type="match status" value="1"/>
</dbReference>
<keyword evidence="13 20" id="KW-0472">Membrane</keyword>
<dbReference type="EC" id="2.7.11.1" evidence="2"/>
<keyword evidence="24" id="KW-1185">Reference proteome</keyword>
<feature type="signal peptide" evidence="21">
    <location>
        <begin position="1"/>
        <end position="30"/>
    </location>
</feature>
<keyword evidence="6" id="KW-0808">Transferase</keyword>
<dbReference type="PROSITE" id="PS00107">
    <property type="entry name" value="PROTEIN_KINASE_ATP"/>
    <property type="match status" value="1"/>
</dbReference>
<keyword evidence="3" id="KW-1003">Cell membrane</keyword>
<evidence type="ECO:0000256" key="2">
    <source>
        <dbReference type="ARBA" id="ARBA00012513"/>
    </source>
</evidence>
<dbReference type="PROSITE" id="PS00108">
    <property type="entry name" value="PROTEIN_KINASE_ST"/>
    <property type="match status" value="1"/>
</dbReference>
<dbReference type="EMBL" id="OX451740">
    <property type="protein sequence ID" value="CAI8613399.1"/>
    <property type="molecule type" value="Genomic_DNA"/>
</dbReference>
<evidence type="ECO:0000256" key="20">
    <source>
        <dbReference type="SAM" id="Phobius"/>
    </source>
</evidence>
<dbReference type="PANTHER" id="PTHR46008">
    <property type="entry name" value="LEAF RUST 10 DISEASE-RESISTANCE LOCUS RECEPTOR-LIKE PROTEIN KINASE-LIKE 1.4"/>
    <property type="match status" value="1"/>
</dbReference>
<keyword evidence="12 20" id="KW-1133">Transmembrane helix</keyword>
<keyword evidence="5" id="KW-0597">Phosphoprotein</keyword>
<comment type="subcellular location">
    <subcellularLocation>
        <location evidence="1">Cell membrane</location>
        <topology evidence="1">Single-pass type I membrane protein</topology>
    </subcellularLocation>
</comment>
<keyword evidence="7 20" id="KW-0812">Transmembrane</keyword>
<evidence type="ECO:0000256" key="9">
    <source>
        <dbReference type="ARBA" id="ARBA00022741"/>
    </source>
</evidence>
<dbReference type="GO" id="GO:0005524">
    <property type="term" value="F:ATP binding"/>
    <property type="evidence" value="ECO:0007669"/>
    <property type="project" value="UniProtKB-UniRule"/>
</dbReference>
<dbReference type="Proteomes" id="UP001157006">
    <property type="component" value="Chromosome 5"/>
</dbReference>
<keyword evidence="15" id="KW-0325">Glycoprotein</keyword>
<evidence type="ECO:0000256" key="1">
    <source>
        <dbReference type="ARBA" id="ARBA00004251"/>
    </source>
</evidence>
<evidence type="ECO:0000256" key="13">
    <source>
        <dbReference type="ARBA" id="ARBA00023136"/>
    </source>
</evidence>
<feature type="binding site" evidence="18">
    <location>
        <position position="404"/>
    </location>
    <ligand>
        <name>ATP</name>
        <dbReference type="ChEBI" id="CHEBI:30616"/>
    </ligand>
</feature>
<keyword evidence="9 18" id="KW-0547">Nucleotide-binding</keyword>
<comment type="catalytic activity">
    <reaction evidence="17">
        <text>L-seryl-[protein] + ATP = O-phospho-L-seryl-[protein] + ADP + H(+)</text>
        <dbReference type="Rhea" id="RHEA:17989"/>
        <dbReference type="Rhea" id="RHEA-COMP:9863"/>
        <dbReference type="Rhea" id="RHEA-COMP:11604"/>
        <dbReference type="ChEBI" id="CHEBI:15378"/>
        <dbReference type="ChEBI" id="CHEBI:29999"/>
        <dbReference type="ChEBI" id="CHEBI:30616"/>
        <dbReference type="ChEBI" id="CHEBI:83421"/>
        <dbReference type="ChEBI" id="CHEBI:456216"/>
        <dbReference type="EC" id="2.7.11.1"/>
    </reaction>
</comment>
<keyword evidence="10" id="KW-0418">Kinase</keyword>
<evidence type="ECO:0000256" key="5">
    <source>
        <dbReference type="ARBA" id="ARBA00022553"/>
    </source>
</evidence>
<evidence type="ECO:0000313" key="24">
    <source>
        <dbReference type="Proteomes" id="UP001157006"/>
    </source>
</evidence>
<dbReference type="InterPro" id="IPR017441">
    <property type="entry name" value="Protein_kinase_ATP_BS"/>
</dbReference>
<evidence type="ECO:0000256" key="3">
    <source>
        <dbReference type="ARBA" id="ARBA00022475"/>
    </source>
</evidence>
<evidence type="ECO:0000256" key="4">
    <source>
        <dbReference type="ARBA" id="ARBA00022527"/>
    </source>
</evidence>
<name>A0AAV1AT72_VICFA</name>
<keyword evidence="11 18" id="KW-0067">ATP-binding</keyword>
<evidence type="ECO:0000256" key="21">
    <source>
        <dbReference type="SAM" id="SignalP"/>
    </source>
</evidence>
<comment type="catalytic activity">
    <reaction evidence="16">
        <text>L-threonyl-[protein] + ATP = O-phospho-L-threonyl-[protein] + ADP + H(+)</text>
        <dbReference type="Rhea" id="RHEA:46608"/>
        <dbReference type="Rhea" id="RHEA-COMP:11060"/>
        <dbReference type="Rhea" id="RHEA-COMP:11605"/>
        <dbReference type="ChEBI" id="CHEBI:15378"/>
        <dbReference type="ChEBI" id="CHEBI:30013"/>
        <dbReference type="ChEBI" id="CHEBI:30616"/>
        <dbReference type="ChEBI" id="CHEBI:61977"/>
        <dbReference type="ChEBI" id="CHEBI:456216"/>
        <dbReference type="EC" id="2.7.11.1"/>
    </reaction>
</comment>
<dbReference type="FunFam" id="1.10.510.10:FF:000161">
    <property type="entry name" value="Wall-associated receptor kinase-like 20"/>
    <property type="match status" value="1"/>
</dbReference>
<evidence type="ECO:0000313" key="23">
    <source>
        <dbReference type="EMBL" id="CAI8613399.1"/>
    </source>
</evidence>
<evidence type="ECO:0000256" key="12">
    <source>
        <dbReference type="ARBA" id="ARBA00022989"/>
    </source>
</evidence>
<keyword evidence="4" id="KW-0723">Serine/threonine-protein kinase</keyword>
<sequence length="702" mass="77388">MKPLFHPSSFCFFYAVLLMIFLINIPTCLCEDDEYTNCNTAFSCEDNIKDLKYPFWGESRESYCGGVAADSITTKLTCENKVSKITINNLKYRILGWDNKTQILTVARDDYSDGDVCAGNNNGQNSTFDNSTKFQRYNDVANVTLLYGCNVGAINVLPPFYDIDCGKSKYIVYTVVYSDSFSAFCAPTHTVVIPILESLAQQLGSGNGLLSNVLKKSLQSGFELKWSGNYGECERCVTSGGACGNEGNTLFRCFCPDGIHATSCLSQVLSPSSQSSIKGPVIGGIVAGVAAVVCILGFACLVVRRRKKNLEKSRSRVPFMPSSSSGTGTGTLTSTTNSSQSFPSYPSSKLDAMPKSFYFGVQVFTYDELEEATNNFDASKELGDGGFGTVYKGDLKDGRVVAVKRHYESNYKRVAQFMNEVEILAKLRHKNLVTLYGCSSKHSRELLLVYEYIPNGTVADHIHGKQSSSYLLPWSVRLNIALETAEALAYLHASDVIHRDVKSNNILLDEKFHVKVADFGLSRWLPSDVTHVSTAPQGTPGYVDPEYYQTYQLTDKSDVYSFGVILAELISSLQAVDITRHRSDVNLANMAVNKIQGQELHELVDPFLGYEKDSAVRKMTTAVGELAFRCLQQQRDMRPSMDEVVEVLRAIKSDGLETRESRVFDVVVRTDELVLLKKGPYPGSPDSVADKWVSGSSTSTSS</sequence>
<feature type="chain" id="PRO_5043874937" description="non-specific serine/threonine protein kinase" evidence="21">
    <location>
        <begin position="31"/>
        <end position="702"/>
    </location>
</feature>
<evidence type="ECO:0000256" key="6">
    <source>
        <dbReference type="ARBA" id="ARBA00022679"/>
    </source>
</evidence>
<dbReference type="SUPFAM" id="SSF56112">
    <property type="entry name" value="Protein kinase-like (PK-like)"/>
    <property type="match status" value="1"/>
</dbReference>
<evidence type="ECO:0000256" key="8">
    <source>
        <dbReference type="ARBA" id="ARBA00022729"/>
    </source>
</evidence>
<feature type="region of interest" description="Disordered" evidence="19">
    <location>
        <begin position="679"/>
        <end position="702"/>
    </location>
</feature>
<dbReference type="SMART" id="SM00220">
    <property type="entry name" value="S_TKc"/>
    <property type="match status" value="1"/>
</dbReference>
<keyword evidence="8 21" id="KW-0732">Signal</keyword>
<proteinExistence type="predicted"/>
<accession>A0AAV1AT72</accession>
<dbReference type="Gene3D" id="1.10.510.10">
    <property type="entry name" value="Transferase(Phosphotransferase) domain 1"/>
    <property type="match status" value="1"/>
</dbReference>
<dbReference type="InterPro" id="IPR000719">
    <property type="entry name" value="Prot_kinase_dom"/>
</dbReference>
<dbReference type="Pfam" id="PF14380">
    <property type="entry name" value="WAK_assoc"/>
    <property type="match status" value="1"/>
</dbReference>
<dbReference type="PROSITE" id="PS50011">
    <property type="entry name" value="PROTEIN_KINASE_DOM"/>
    <property type="match status" value="1"/>
</dbReference>
<evidence type="ECO:0000259" key="22">
    <source>
        <dbReference type="PROSITE" id="PS50011"/>
    </source>
</evidence>
<feature type="region of interest" description="Disordered" evidence="19">
    <location>
        <begin position="313"/>
        <end position="345"/>
    </location>
</feature>
<dbReference type="PANTHER" id="PTHR46008:SF46">
    <property type="entry name" value="WALL ASSOCIATED KINASE-LIKE PROTEIN"/>
    <property type="match status" value="1"/>
</dbReference>
<dbReference type="InterPro" id="IPR032872">
    <property type="entry name" value="WAK_assoc_C"/>
</dbReference>
<dbReference type="FunFam" id="3.30.200.20:FF:000214">
    <property type="entry name" value="WAK1-OsWAK receptor-like cytoplasmic kinase (OsWAK-RLCK)"/>
    <property type="match status" value="1"/>
</dbReference>
<evidence type="ECO:0000256" key="14">
    <source>
        <dbReference type="ARBA" id="ARBA00023170"/>
    </source>
</evidence>
<feature type="transmembrane region" description="Helical" evidence="20">
    <location>
        <begin position="281"/>
        <end position="303"/>
    </location>
</feature>
<dbReference type="InterPro" id="IPR008271">
    <property type="entry name" value="Ser/Thr_kinase_AS"/>
</dbReference>
<evidence type="ECO:0000256" key="11">
    <source>
        <dbReference type="ARBA" id="ARBA00022840"/>
    </source>
</evidence>
<dbReference type="Gene3D" id="3.30.200.20">
    <property type="entry name" value="Phosphorylase Kinase, domain 1"/>
    <property type="match status" value="1"/>
</dbReference>
<protein>
    <recommendedName>
        <fullName evidence="2">non-specific serine/threonine protein kinase</fullName>
        <ecNumber evidence="2">2.7.11.1</ecNumber>
    </recommendedName>
</protein>
<evidence type="ECO:0000256" key="7">
    <source>
        <dbReference type="ARBA" id="ARBA00022692"/>
    </source>
</evidence>
<dbReference type="AlphaFoldDB" id="A0AAV1AT72"/>
<organism evidence="23 24">
    <name type="scientific">Vicia faba</name>
    <name type="common">Broad bean</name>
    <name type="synonym">Faba vulgaris</name>
    <dbReference type="NCBI Taxonomy" id="3906"/>
    <lineage>
        <taxon>Eukaryota</taxon>
        <taxon>Viridiplantae</taxon>
        <taxon>Streptophyta</taxon>
        <taxon>Embryophyta</taxon>
        <taxon>Tracheophyta</taxon>
        <taxon>Spermatophyta</taxon>
        <taxon>Magnoliopsida</taxon>
        <taxon>eudicotyledons</taxon>
        <taxon>Gunneridae</taxon>
        <taxon>Pentapetalae</taxon>
        <taxon>rosids</taxon>
        <taxon>fabids</taxon>
        <taxon>Fabales</taxon>
        <taxon>Fabaceae</taxon>
        <taxon>Papilionoideae</taxon>
        <taxon>50 kb inversion clade</taxon>
        <taxon>NPAAA clade</taxon>
        <taxon>Hologalegina</taxon>
        <taxon>IRL clade</taxon>
        <taxon>Fabeae</taxon>
        <taxon>Vicia</taxon>
    </lineage>
</organism>
<keyword evidence="14" id="KW-0675">Receptor</keyword>
<gene>
    <name evidence="23" type="ORF">VFH_V078600</name>
</gene>
<dbReference type="GO" id="GO:0005886">
    <property type="term" value="C:plasma membrane"/>
    <property type="evidence" value="ECO:0007669"/>
    <property type="project" value="UniProtKB-SubCell"/>
</dbReference>
<feature type="domain" description="Protein kinase" evidence="22">
    <location>
        <begin position="376"/>
        <end position="651"/>
    </location>
</feature>
<evidence type="ECO:0000256" key="18">
    <source>
        <dbReference type="PROSITE-ProRule" id="PRU10141"/>
    </source>
</evidence>
<evidence type="ECO:0000256" key="17">
    <source>
        <dbReference type="ARBA" id="ARBA00048679"/>
    </source>
</evidence>
<dbReference type="Pfam" id="PF00069">
    <property type="entry name" value="Pkinase"/>
    <property type="match status" value="1"/>
</dbReference>